<evidence type="ECO:0000313" key="3">
    <source>
        <dbReference type="Proteomes" id="UP001066276"/>
    </source>
</evidence>
<organism evidence="2 3">
    <name type="scientific">Pleurodeles waltl</name>
    <name type="common">Iberian ribbed newt</name>
    <dbReference type="NCBI Taxonomy" id="8319"/>
    <lineage>
        <taxon>Eukaryota</taxon>
        <taxon>Metazoa</taxon>
        <taxon>Chordata</taxon>
        <taxon>Craniata</taxon>
        <taxon>Vertebrata</taxon>
        <taxon>Euteleostomi</taxon>
        <taxon>Amphibia</taxon>
        <taxon>Batrachia</taxon>
        <taxon>Caudata</taxon>
        <taxon>Salamandroidea</taxon>
        <taxon>Salamandridae</taxon>
        <taxon>Pleurodelinae</taxon>
        <taxon>Pleurodeles</taxon>
    </lineage>
</organism>
<dbReference type="Proteomes" id="UP001066276">
    <property type="component" value="Chromosome 12"/>
</dbReference>
<gene>
    <name evidence="2" type="ORF">NDU88_006005</name>
</gene>
<feature type="region of interest" description="Disordered" evidence="1">
    <location>
        <begin position="42"/>
        <end position="93"/>
    </location>
</feature>
<evidence type="ECO:0000256" key="1">
    <source>
        <dbReference type="SAM" id="MobiDB-lite"/>
    </source>
</evidence>
<feature type="compositionally biased region" description="Gly residues" evidence="1">
    <location>
        <begin position="71"/>
        <end position="86"/>
    </location>
</feature>
<keyword evidence="3" id="KW-1185">Reference proteome</keyword>
<dbReference type="AlphaFoldDB" id="A0AAV7L2G7"/>
<proteinExistence type="predicted"/>
<protein>
    <submittedName>
        <fullName evidence="2">Uncharacterized protein</fullName>
    </submittedName>
</protein>
<evidence type="ECO:0000313" key="2">
    <source>
        <dbReference type="EMBL" id="KAJ1085881.1"/>
    </source>
</evidence>
<accession>A0AAV7L2G7</accession>
<sequence length="141" mass="15045">MLQRELILHDRSARKSPGAVSFCINRFRSSAICELSLRKPSLEVPSAAQGLQSTLGEETGKGGQKNPSPEEGGGNTAPCKGGGAPRLGGRKQEAGAEALDSFWLLDTGIRRYPDEQRSPLKPPGIWARTQHTAPTPASDLL</sequence>
<name>A0AAV7L2G7_PLEWA</name>
<dbReference type="EMBL" id="JANPWB010000016">
    <property type="protein sequence ID" value="KAJ1085881.1"/>
    <property type="molecule type" value="Genomic_DNA"/>
</dbReference>
<comment type="caution">
    <text evidence="2">The sequence shown here is derived from an EMBL/GenBank/DDBJ whole genome shotgun (WGS) entry which is preliminary data.</text>
</comment>
<feature type="region of interest" description="Disordered" evidence="1">
    <location>
        <begin position="113"/>
        <end position="141"/>
    </location>
</feature>
<reference evidence="2" key="1">
    <citation type="journal article" date="2022" name="bioRxiv">
        <title>Sequencing and chromosome-scale assembly of the giantPleurodeles waltlgenome.</title>
        <authorList>
            <person name="Brown T."/>
            <person name="Elewa A."/>
            <person name="Iarovenko S."/>
            <person name="Subramanian E."/>
            <person name="Araus A.J."/>
            <person name="Petzold A."/>
            <person name="Susuki M."/>
            <person name="Suzuki K.-i.T."/>
            <person name="Hayashi T."/>
            <person name="Toyoda A."/>
            <person name="Oliveira C."/>
            <person name="Osipova E."/>
            <person name="Leigh N.D."/>
            <person name="Simon A."/>
            <person name="Yun M.H."/>
        </authorList>
    </citation>
    <scope>NUCLEOTIDE SEQUENCE</scope>
    <source>
        <strain evidence="2">20211129_DDA</strain>
        <tissue evidence="2">Liver</tissue>
    </source>
</reference>